<evidence type="ECO:0000313" key="2">
    <source>
        <dbReference type="EMBL" id="PHH82595.1"/>
    </source>
</evidence>
<proteinExistence type="predicted"/>
<dbReference type="OrthoDB" id="10526787at2759"/>
<gene>
    <name evidence="2" type="ORF">CDD82_5520</name>
</gene>
<feature type="region of interest" description="Disordered" evidence="1">
    <location>
        <begin position="119"/>
        <end position="164"/>
    </location>
</feature>
<name>A0A2C5ZKS2_9HYPO</name>
<dbReference type="EMBL" id="NJEU01000051">
    <property type="protein sequence ID" value="PHH82595.1"/>
    <property type="molecule type" value="Genomic_DNA"/>
</dbReference>
<protein>
    <submittedName>
        <fullName evidence="2">Uncharacterized protein</fullName>
    </submittedName>
</protein>
<feature type="region of interest" description="Disordered" evidence="1">
    <location>
        <begin position="270"/>
        <end position="297"/>
    </location>
</feature>
<sequence>MSVYHGGPGWYVTSKTPENARHIHGRPRSDRWADSSPSLDNAALRLAGTERARKSGPNASAGQSGDVMERTPSQEARTRAYVEAAERRIEARETQSCAPYLGQYDEEIERWMRQEEERSLRQKEQQKKREEKEKKRKEKRRDKISMQKRQKANTKAMPRRTSARRRTFSVQRFFALFRRLFCLFPEEPAPRGRSPSKRSVAPPASSNHGDAPVLAPRRLEVSEENPSLPLDAPASISDCQPRLATAHMVPPPLPNAQELRGELLCSGTPLSCSTRARHGSDSSSQDLLEPLHRRAHE</sequence>
<accession>A0A2C5ZKS2</accession>
<organism evidence="2 3">
    <name type="scientific">Ophiocordyceps australis</name>
    <dbReference type="NCBI Taxonomy" id="1399860"/>
    <lineage>
        <taxon>Eukaryota</taxon>
        <taxon>Fungi</taxon>
        <taxon>Dikarya</taxon>
        <taxon>Ascomycota</taxon>
        <taxon>Pezizomycotina</taxon>
        <taxon>Sordariomycetes</taxon>
        <taxon>Hypocreomycetidae</taxon>
        <taxon>Hypocreales</taxon>
        <taxon>Ophiocordycipitaceae</taxon>
        <taxon>Ophiocordyceps</taxon>
    </lineage>
</organism>
<feature type="compositionally biased region" description="Basic residues" evidence="1">
    <location>
        <begin position="134"/>
        <end position="164"/>
    </location>
</feature>
<feature type="region of interest" description="Disordered" evidence="1">
    <location>
        <begin position="187"/>
        <end position="213"/>
    </location>
</feature>
<feature type="compositionally biased region" description="Basic and acidic residues" evidence="1">
    <location>
        <begin position="119"/>
        <end position="133"/>
    </location>
</feature>
<evidence type="ECO:0000313" key="3">
    <source>
        <dbReference type="Proteomes" id="UP000224854"/>
    </source>
</evidence>
<feature type="region of interest" description="Disordered" evidence="1">
    <location>
        <begin position="1"/>
        <end position="81"/>
    </location>
</feature>
<dbReference type="AlphaFoldDB" id="A0A2C5ZKS2"/>
<keyword evidence="3" id="KW-1185">Reference proteome</keyword>
<dbReference type="Proteomes" id="UP000224854">
    <property type="component" value="Unassembled WGS sequence"/>
</dbReference>
<reference evidence="2 3" key="1">
    <citation type="submission" date="2017-06" db="EMBL/GenBank/DDBJ databases">
        <title>Ant-infecting Ophiocordyceps genomes reveal a high diversity of potential behavioral manipulation genes and a possible major role for enterotoxins.</title>
        <authorList>
            <person name="De Bekker C."/>
            <person name="Evans H.C."/>
            <person name="Brachmann A."/>
            <person name="Hughes D.P."/>
        </authorList>
    </citation>
    <scope>NUCLEOTIDE SEQUENCE [LARGE SCALE GENOMIC DNA]</scope>
    <source>
        <strain evidence="2 3">1348a</strain>
    </source>
</reference>
<comment type="caution">
    <text evidence="2">The sequence shown here is derived from an EMBL/GenBank/DDBJ whole genome shotgun (WGS) entry which is preliminary data.</text>
</comment>
<evidence type="ECO:0000256" key="1">
    <source>
        <dbReference type="SAM" id="MobiDB-lite"/>
    </source>
</evidence>